<dbReference type="OrthoDB" id="5111283at2"/>
<dbReference type="AlphaFoldDB" id="A0A1S1Q059"/>
<evidence type="ECO:0000313" key="5">
    <source>
        <dbReference type="Proteomes" id="UP000179769"/>
    </source>
</evidence>
<sequence length="192" mass="19838">MPVTDPVCRACGHNAVTGTGPRAVGVVPLGRAATRAAPEATDGWTSNGSAGTGSAGTGSAGTAWAVEIAPDRAYFDRGENDGAVFPTDAAGRLIRMTAPRAVIGRRSRSRGQAPELDLSLPPMDPGVSRSHALLERHADGTVTVTDLRSANGTWLGPDAAHLARVGVDDSALVREGDHVFVGAWTRVTVRPR</sequence>
<evidence type="ECO:0000256" key="2">
    <source>
        <dbReference type="SAM" id="MobiDB-lite"/>
    </source>
</evidence>
<feature type="region of interest" description="Disordered" evidence="2">
    <location>
        <begin position="104"/>
        <end position="123"/>
    </location>
</feature>
<dbReference type="Pfam" id="PF00498">
    <property type="entry name" value="FHA"/>
    <property type="match status" value="1"/>
</dbReference>
<keyword evidence="5" id="KW-1185">Reference proteome</keyword>
<dbReference type="Gene3D" id="2.60.200.20">
    <property type="match status" value="1"/>
</dbReference>
<dbReference type="RefSeq" id="WP_071063668.1">
    <property type="nucleotide sequence ID" value="NZ_MAXA01000213.1"/>
</dbReference>
<dbReference type="CDD" id="cd00060">
    <property type="entry name" value="FHA"/>
    <property type="match status" value="1"/>
</dbReference>
<accession>A0A1S1Q059</accession>
<dbReference type="PROSITE" id="PS50006">
    <property type="entry name" value="FHA_DOMAIN"/>
    <property type="match status" value="1"/>
</dbReference>
<feature type="domain" description="FHA" evidence="3">
    <location>
        <begin position="101"/>
        <end position="155"/>
    </location>
</feature>
<protein>
    <submittedName>
        <fullName evidence="4">Phosphopeptide-binding protein</fullName>
    </submittedName>
</protein>
<name>A0A1S1Q059_9ACTN</name>
<keyword evidence="1" id="KW-0597">Phosphoprotein</keyword>
<evidence type="ECO:0000313" key="4">
    <source>
        <dbReference type="EMBL" id="OHV28278.1"/>
    </source>
</evidence>
<feature type="region of interest" description="Disordered" evidence="2">
    <location>
        <begin position="36"/>
        <end position="59"/>
    </location>
</feature>
<dbReference type="Proteomes" id="UP000179769">
    <property type="component" value="Unassembled WGS sequence"/>
</dbReference>
<reference evidence="5" key="1">
    <citation type="submission" date="2016-07" db="EMBL/GenBank/DDBJ databases">
        <title>Frankia sp. NRRL B-16219 Genome sequencing.</title>
        <authorList>
            <person name="Ghodhbane-Gtari F."/>
            <person name="Swanson E."/>
            <person name="Gueddou A."/>
            <person name="Louati M."/>
            <person name="Nouioui I."/>
            <person name="Hezbri K."/>
            <person name="Abebe-Akele F."/>
            <person name="Simpson S."/>
            <person name="Morris K."/>
            <person name="Thomas K."/>
            <person name="Gtari M."/>
            <person name="Tisa L.S."/>
        </authorList>
    </citation>
    <scope>NUCLEOTIDE SEQUENCE [LARGE SCALE GENOMIC DNA]</scope>
    <source>
        <strain evidence="5">NRRL B-16219</strain>
    </source>
</reference>
<dbReference type="SUPFAM" id="SSF49879">
    <property type="entry name" value="SMAD/FHA domain"/>
    <property type="match status" value="1"/>
</dbReference>
<evidence type="ECO:0000256" key="1">
    <source>
        <dbReference type="ARBA" id="ARBA00022553"/>
    </source>
</evidence>
<proteinExistence type="predicted"/>
<organism evidence="4 5">
    <name type="scientific">Parafrankia soli</name>
    <dbReference type="NCBI Taxonomy" id="2599596"/>
    <lineage>
        <taxon>Bacteria</taxon>
        <taxon>Bacillati</taxon>
        <taxon>Actinomycetota</taxon>
        <taxon>Actinomycetes</taxon>
        <taxon>Frankiales</taxon>
        <taxon>Frankiaceae</taxon>
        <taxon>Parafrankia</taxon>
    </lineage>
</organism>
<comment type="caution">
    <text evidence="4">The sequence shown here is derived from an EMBL/GenBank/DDBJ whole genome shotgun (WGS) entry which is preliminary data.</text>
</comment>
<dbReference type="EMBL" id="MAXA01000213">
    <property type="protein sequence ID" value="OHV28278.1"/>
    <property type="molecule type" value="Genomic_DNA"/>
</dbReference>
<dbReference type="InterPro" id="IPR008984">
    <property type="entry name" value="SMAD_FHA_dom_sf"/>
</dbReference>
<feature type="compositionally biased region" description="Gly residues" evidence="2">
    <location>
        <begin position="50"/>
        <end position="59"/>
    </location>
</feature>
<evidence type="ECO:0000259" key="3">
    <source>
        <dbReference type="PROSITE" id="PS50006"/>
    </source>
</evidence>
<dbReference type="InterPro" id="IPR000253">
    <property type="entry name" value="FHA_dom"/>
</dbReference>
<gene>
    <name evidence="4" type="ORF">BBK14_03745</name>
</gene>